<dbReference type="EMBL" id="QFNK01000001">
    <property type="protein sequence ID" value="PZO89101.1"/>
    <property type="molecule type" value="Genomic_DNA"/>
</dbReference>
<evidence type="ECO:0000313" key="3">
    <source>
        <dbReference type="Proteomes" id="UP000249557"/>
    </source>
</evidence>
<proteinExistence type="predicted"/>
<sequence>MNDNHETGNTNDSREQKAVALIMRETDDRDKRALLSWLDELLAIRNSGQRKREKLRRIFASFRHVSNLLPLLRALKSVLWDDRSTSFRFGVGLTAAAAMLVPGQVGIAGAFGAVAIPLWIVFGAGASFAIMLASELRHSLSRVRDGEIIEGDYEVIKTEARNAD</sequence>
<dbReference type="Proteomes" id="UP000249557">
    <property type="component" value="Unassembled WGS sequence"/>
</dbReference>
<keyword evidence="1" id="KW-0472">Membrane</keyword>
<comment type="caution">
    <text evidence="2">The sequence shown here is derived from an EMBL/GenBank/DDBJ whole genome shotgun (WGS) entry which is preliminary data.</text>
</comment>
<keyword evidence="1" id="KW-0812">Transmembrane</keyword>
<name>A0A2W5C1C2_9BACT</name>
<gene>
    <name evidence="2" type="ORF">DI626_00100</name>
</gene>
<evidence type="ECO:0000313" key="2">
    <source>
        <dbReference type="EMBL" id="PZO89101.1"/>
    </source>
</evidence>
<feature type="transmembrane region" description="Helical" evidence="1">
    <location>
        <begin position="111"/>
        <end position="134"/>
    </location>
</feature>
<protein>
    <submittedName>
        <fullName evidence="2">Uncharacterized protein</fullName>
    </submittedName>
</protein>
<reference evidence="2 3" key="1">
    <citation type="submission" date="2017-08" db="EMBL/GenBank/DDBJ databases">
        <title>Infants hospitalized years apart are colonized by the same room-sourced microbial strains.</title>
        <authorList>
            <person name="Brooks B."/>
            <person name="Olm M.R."/>
            <person name="Firek B.A."/>
            <person name="Baker R."/>
            <person name="Thomas B.C."/>
            <person name="Morowitz M.J."/>
            <person name="Banfield J.F."/>
        </authorList>
    </citation>
    <scope>NUCLEOTIDE SEQUENCE [LARGE SCALE GENOMIC DNA]</scope>
    <source>
        <strain evidence="2">S2_018_000_R2_104</strain>
    </source>
</reference>
<organism evidence="2 3">
    <name type="scientific">Micavibrio aeruginosavorus</name>
    <dbReference type="NCBI Taxonomy" id="349221"/>
    <lineage>
        <taxon>Bacteria</taxon>
        <taxon>Pseudomonadati</taxon>
        <taxon>Bdellovibrionota</taxon>
        <taxon>Bdellovibrionia</taxon>
        <taxon>Bdellovibrionales</taxon>
        <taxon>Pseudobdellovibrionaceae</taxon>
        <taxon>Micavibrio</taxon>
    </lineage>
</organism>
<feature type="transmembrane region" description="Helical" evidence="1">
    <location>
        <begin position="86"/>
        <end position="105"/>
    </location>
</feature>
<dbReference type="AlphaFoldDB" id="A0A2W5C1C2"/>
<evidence type="ECO:0000256" key="1">
    <source>
        <dbReference type="SAM" id="Phobius"/>
    </source>
</evidence>
<keyword evidence="1" id="KW-1133">Transmembrane helix</keyword>
<accession>A0A2W5C1C2</accession>